<dbReference type="Pfam" id="PF04295">
    <property type="entry name" value="GD_AH_second"/>
    <property type="match status" value="1"/>
</dbReference>
<feature type="signal peptide" evidence="1">
    <location>
        <begin position="1"/>
        <end position="29"/>
    </location>
</feature>
<name>A0A3Z6QU10_SALEB</name>
<comment type="caution">
    <text evidence="3">The sequence shown here is derived from an EMBL/GenBank/DDBJ whole genome shotgun (WGS) entry which is preliminary data.</text>
</comment>
<dbReference type="GO" id="GO:0019698">
    <property type="term" value="P:D-galacturonate catabolic process"/>
    <property type="evidence" value="ECO:0007669"/>
    <property type="project" value="TreeGrafter"/>
</dbReference>
<gene>
    <name evidence="3" type="ORF">D6K54_28020</name>
</gene>
<evidence type="ECO:0000256" key="1">
    <source>
        <dbReference type="SAM" id="SignalP"/>
    </source>
</evidence>
<organism evidence="3">
    <name type="scientific">Salmonella enterica subsp. enterica serovar Java</name>
    <dbReference type="NCBI Taxonomy" id="224729"/>
    <lineage>
        <taxon>Bacteria</taxon>
        <taxon>Pseudomonadati</taxon>
        <taxon>Pseudomonadota</taxon>
        <taxon>Gammaproteobacteria</taxon>
        <taxon>Enterobacterales</taxon>
        <taxon>Enterobacteriaceae</taxon>
        <taxon>Salmonella</taxon>
    </lineage>
</organism>
<dbReference type="PANTHER" id="PTHR30536">
    <property type="entry name" value="ALTRONATE/GALACTARATE DEHYDRATASE"/>
    <property type="match status" value="1"/>
</dbReference>
<evidence type="ECO:0000313" key="3">
    <source>
        <dbReference type="EMBL" id="EAC0790495.1"/>
    </source>
</evidence>
<dbReference type="EMBL" id="AAAGSE010000096">
    <property type="protein sequence ID" value="EAC0790495.1"/>
    <property type="molecule type" value="Genomic_DNA"/>
</dbReference>
<proteinExistence type="predicted"/>
<accession>A0A3Z6QU10</accession>
<dbReference type="InterPro" id="IPR007392">
    <property type="entry name" value="GD_AH_second"/>
</dbReference>
<feature type="non-terminal residue" evidence="3">
    <location>
        <position position="109"/>
    </location>
</feature>
<dbReference type="GO" id="GO:0016829">
    <property type="term" value="F:lyase activity"/>
    <property type="evidence" value="ECO:0007669"/>
    <property type="project" value="InterPro"/>
</dbReference>
<dbReference type="AlphaFoldDB" id="A0A3Z6QU10"/>
<protein>
    <submittedName>
        <fullName evidence="3">Altronate dehydratase</fullName>
    </submittedName>
</protein>
<dbReference type="InterPro" id="IPR052172">
    <property type="entry name" value="UxaA_altronate/galactarate_dh"/>
</dbReference>
<dbReference type="PANTHER" id="PTHR30536:SF5">
    <property type="entry name" value="ALTRONATE DEHYDRATASE"/>
    <property type="match status" value="1"/>
</dbReference>
<dbReference type="Proteomes" id="UP000839631">
    <property type="component" value="Unassembled WGS sequence"/>
</dbReference>
<sequence>MKDFFGWRRPDGKVGIRNLVLILPSVACAAETCAQISRQVKGTVHIPNQNGCGQTEGDLKITQDVLSGLAANPNVYGTILVGLGCENNQVDIMEKLIRERTNKPLRKLT</sequence>
<evidence type="ECO:0000259" key="2">
    <source>
        <dbReference type="Pfam" id="PF04295"/>
    </source>
</evidence>
<feature type="domain" description="D-galactarate/Altronate dehydratase second" evidence="2">
    <location>
        <begin position="6"/>
        <end position="108"/>
    </location>
</feature>
<feature type="chain" id="PRO_5019029618" evidence="1">
    <location>
        <begin position="30"/>
        <end position="109"/>
    </location>
</feature>
<reference evidence="3" key="1">
    <citation type="submission" date="2018-09" db="EMBL/GenBank/DDBJ databases">
        <authorList>
            <person name="Ashton P.M."/>
            <person name="Dallman T."/>
            <person name="Nair S."/>
            <person name="De Pinna E."/>
            <person name="Peters T."/>
            <person name="Grant K."/>
        </authorList>
    </citation>
    <scope>NUCLEOTIDE SEQUENCE [LARGE SCALE GENOMIC DNA]</scope>
    <source>
        <strain evidence="3">412099</strain>
    </source>
</reference>
<keyword evidence="1" id="KW-0732">Signal</keyword>